<dbReference type="PANTHER" id="PTHR46065">
    <property type="entry name" value="E3 UBIQUITIN-PROTEIN LIGASE MARCH 2/3 FAMILY MEMBER"/>
    <property type="match status" value="1"/>
</dbReference>
<keyword evidence="6 11" id="KW-0863">Zinc-finger</keyword>
<evidence type="ECO:0000256" key="7">
    <source>
        <dbReference type="ARBA" id="ARBA00022786"/>
    </source>
</evidence>
<evidence type="ECO:0000256" key="3">
    <source>
        <dbReference type="ARBA" id="ARBA00022679"/>
    </source>
</evidence>
<dbReference type="RefSeq" id="XP_019647159.1">
    <property type="nucleotide sequence ID" value="XM_019791600.1"/>
</dbReference>
<evidence type="ECO:0000256" key="4">
    <source>
        <dbReference type="ARBA" id="ARBA00022692"/>
    </source>
</evidence>
<keyword evidence="7" id="KW-0833">Ubl conjugation pathway</keyword>
<dbReference type="OrthoDB" id="264354at2759"/>
<dbReference type="GO" id="GO:0004842">
    <property type="term" value="F:ubiquitin-protein transferase activity"/>
    <property type="evidence" value="ECO:0007669"/>
    <property type="project" value="TreeGrafter"/>
</dbReference>
<gene>
    <name evidence="17" type="primary">LOC109487596</name>
</gene>
<keyword evidence="5" id="KW-0479">Metal-binding</keyword>
<feature type="compositionally biased region" description="Polar residues" evidence="12">
    <location>
        <begin position="248"/>
        <end position="263"/>
    </location>
</feature>
<name>A0A6P5ALV6_BRABE</name>
<sequence>MYERDDTTESRVGEGQQASQKRGSMSAFYGIKETADVSDFAFVRPYSSESTSSSANSEMCRICLEGRRAGFLARPCRCKGTSAFVHLPCLKEWLLKSNSSRCELCRYKFKTKRRWKPLKEWVLFNLSPENSTYLKIILVIIVLLLLFTLAGVYLCSDVGTLHGPTIKQKDVPAWKVMSISVLSLCSGALYVIGCLYCCCHCGGVWREWTAKNQTMTILLPRRVITAWTDPGQYFTVYSEMKRPREQKQSTWQALTEETPQGSLGNDDVTRAEIPQGSLGNDDVTRVEENQDGDRPGSTTSMTVSGSAYGWARVPRPSFITRSNTSNRNFLSRYFRGNRSPSVTPELTEVDDVTSDHEISRIDLTEGLIEIGIL</sequence>
<dbReference type="Gene3D" id="3.30.40.10">
    <property type="entry name" value="Zinc/RING finger domain, C3HC4 (zinc finger)"/>
    <property type="match status" value="1"/>
</dbReference>
<keyword evidence="8" id="KW-0862">Zinc</keyword>
<evidence type="ECO:0000256" key="10">
    <source>
        <dbReference type="ARBA" id="ARBA00023136"/>
    </source>
</evidence>
<evidence type="ECO:0000313" key="16">
    <source>
        <dbReference type="Proteomes" id="UP000515135"/>
    </source>
</evidence>
<feature type="compositionally biased region" description="Basic and acidic residues" evidence="12">
    <location>
        <begin position="282"/>
        <end position="294"/>
    </location>
</feature>
<dbReference type="SMART" id="SM00744">
    <property type="entry name" value="RINGv"/>
    <property type="match status" value="1"/>
</dbReference>
<dbReference type="PROSITE" id="PS51292">
    <property type="entry name" value="ZF_RING_CH"/>
    <property type="match status" value="1"/>
</dbReference>
<evidence type="ECO:0000256" key="9">
    <source>
        <dbReference type="ARBA" id="ARBA00022989"/>
    </source>
</evidence>
<dbReference type="PANTHER" id="PTHR46065:SF6">
    <property type="entry name" value="RING FINGER CONTAINING PROTEIN, PUTATIVE-RELATED"/>
    <property type="match status" value="1"/>
</dbReference>
<reference evidence="17" key="1">
    <citation type="submission" date="2025-08" db="UniProtKB">
        <authorList>
            <consortium name="RefSeq"/>
        </authorList>
    </citation>
    <scope>IDENTIFICATION</scope>
    <source>
        <tissue evidence="17">Gonad</tissue>
    </source>
</reference>
<feature type="domain" description="RING-type" evidence="14">
    <location>
        <begin position="60"/>
        <end position="106"/>
    </location>
</feature>
<evidence type="ECO:0000256" key="11">
    <source>
        <dbReference type="PROSITE-ProRule" id="PRU00175"/>
    </source>
</evidence>
<dbReference type="GO" id="GO:0008270">
    <property type="term" value="F:zinc ion binding"/>
    <property type="evidence" value="ECO:0007669"/>
    <property type="project" value="UniProtKB-KW"/>
</dbReference>
<keyword evidence="10 13" id="KW-0472">Membrane</keyword>
<feature type="compositionally biased region" description="Basic and acidic residues" evidence="12">
    <location>
        <begin position="1"/>
        <end position="12"/>
    </location>
</feature>
<evidence type="ECO:0000256" key="8">
    <source>
        <dbReference type="ARBA" id="ARBA00022833"/>
    </source>
</evidence>
<evidence type="ECO:0000256" key="2">
    <source>
        <dbReference type="ARBA" id="ARBA00022583"/>
    </source>
</evidence>
<dbReference type="GO" id="GO:0016020">
    <property type="term" value="C:membrane"/>
    <property type="evidence" value="ECO:0007669"/>
    <property type="project" value="UniProtKB-SubCell"/>
</dbReference>
<feature type="region of interest" description="Disordered" evidence="12">
    <location>
        <begin position="247"/>
        <end position="304"/>
    </location>
</feature>
<evidence type="ECO:0000259" key="15">
    <source>
        <dbReference type="PROSITE" id="PS51292"/>
    </source>
</evidence>
<evidence type="ECO:0000256" key="5">
    <source>
        <dbReference type="ARBA" id="ARBA00022723"/>
    </source>
</evidence>
<evidence type="ECO:0000256" key="6">
    <source>
        <dbReference type="ARBA" id="ARBA00022771"/>
    </source>
</evidence>
<feature type="region of interest" description="Disordered" evidence="12">
    <location>
        <begin position="1"/>
        <end position="21"/>
    </location>
</feature>
<dbReference type="InterPro" id="IPR013083">
    <property type="entry name" value="Znf_RING/FYVE/PHD"/>
</dbReference>
<keyword evidence="9 13" id="KW-1133">Transmembrane helix</keyword>
<accession>A0A6P5ALV6</accession>
<evidence type="ECO:0000256" key="1">
    <source>
        <dbReference type="ARBA" id="ARBA00004141"/>
    </source>
</evidence>
<protein>
    <submittedName>
        <fullName evidence="17">E3 ubiquitin-protein ligase MARCH8-like</fullName>
    </submittedName>
</protein>
<keyword evidence="2" id="KW-0254">Endocytosis</keyword>
<dbReference type="AlphaFoldDB" id="A0A6P5ALV6"/>
<evidence type="ECO:0000256" key="12">
    <source>
        <dbReference type="SAM" id="MobiDB-lite"/>
    </source>
</evidence>
<keyword evidence="3" id="KW-0808">Transferase</keyword>
<dbReference type="KEGG" id="bbel:109487596"/>
<comment type="subcellular location">
    <subcellularLocation>
        <location evidence="1">Membrane</location>
        <topology evidence="1">Multi-pass membrane protein</topology>
    </subcellularLocation>
</comment>
<keyword evidence="16" id="KW-1185">Reference proteome</keyword>
<proteinExistence type="predicted"/>
<evidence type="ECO:0000256" key="13">
    <source>
        <dbReference type="SAM" id="Phobius"/>
    </source>
</evidence>
<dbReference type="GO" id="GO:0016567">
    <property type="term" value="P:protein ubiquitination"/>
    <property type="evidence" value="ECO:0007669"/>
    <property type="project" value="TreeGrafter"/>
</dbReference>
<feature type="transmembrane region" description="Helical" evidence="13">
    <location>
        <begin position="176"/>
        <end position="193"/>
    </location>
</feature>
<dbReference type="Pfam" id="PF12906">
    <property type="entry name" value="RINGv"/>
    <property type="match status" value="1"/>
</dbReference>
<feature type="domain" description="RING-CH-type" evidence="15">
    <location>
        <begin position="52"/>
        <end position="112"/>
    </location>
</feature>
<dbReference type="GO" id="GO:0006897">
    <property type="term" value="P:endocytosis"/>
    <property type="evidence" value="ECO:0007669"/>
    <property type="project" value="UniProtKB-KW"/>
</dbReference>
<evidence type="ECO:0000259" key="14">
    <source>
        <dbReference type="PROSITE" id="PS50089"/>
    </source>
</evidence>
<dbReference type="InterPro" id="IPR001841">
    <property type="entry name" value="Znf_RING"/>
</dbReference>
<organism evidence="16 17">
    <name type="scientific">Branchiostoma belcheri</name>
    <name type="common">Amphioxus</name>
    <dbReference type="NCBI Taxonomy" id="7741"/>
    <lineage>
        <taxon>Eukaryota</taxon>
        <taxon>Metazoa</taxon>
        <taxon>Chordata</taxon>
        <taxon>Cephalochordata</taxon>
        <taxon>Leptocardii</taxon>
        <taxon>Amphioxiformes</taxon>
        <taxon>Branchiostomatidae</taxon>
        <taxon>Branchiostoma</taxon>
    </lineage>
</organism>
<dbReference type="GeneID" id="109487596"/>
<feature type="transmembrane region" description="Helical" evidence="13">
    <location>
        <begin position="133"/>
        <end position="155"/>
    </location>
</feature>
<dbReference type="Proteomes" id="UP000515135">
    <property type="component" value="Unplaced"/>
</dbReference>
<dbReference type="SUPFAM" id="SSF57850">
    <property type="entry name" value="RING/U-box"/>
    <property type="match status" value="1"/>
</dbReference>
<evidence type="ECO:0000313" key="17">
    <source>
        <dbReference type="RefSeq" id="XP_019647159.1"/>
    </source>
</evidence>
<dbReference type="PROSITE" id="PS50089">
    <property type="entry name" value="ZF_RING_2"/>
    <property type="match status" value="1"/>
</dbReference>
<keyword evidence="4 13" id="KW-0812">Transmembrane</keyword>
<dbReference type="InterPro" id="IPR011016">
    <property type="entry name" value="Znf_RING-CH"/>
</dbReference>